<name>A0ABS5JV13_9BACT</name>
<dbReference type="InterPro" id="IPR029044">
    <property type="entry name" value="Nucleotide-diphossugar_trans"/>
</dbReference>
<protein>
    <submittedName>
        <fullName evidence="2">Glycosyltransferase</fullName>
    </submittedName>
</protein>
<evidence type="ECO:0000313" key="2">
    <source>
        <dbReference type="EMBL" id="MBS2098668.1"/>
    </source>
</evidence>
<organism evidence="2 3">
    <name type="scientific">Carboxylicivirga linearis</name>
    <dbReference type="NCBI Taxonomy" id="1628157"/>
    <lineage>
        <taxon>Bacteria</taxon>
        <taxon>Pseudomonadati</taxon>
        <taxon>Bacteroidota</taxon>
        <taxon>Bacteroidia</taxon>
        <taxon>Marinilabiliales</taxon>
        <taxon>Marinilabiliaceae</taxon>
        <taxon>Carboxylicivirga</taxon>
    </lineage>
</organism>
<accession>A0ABS5JV13</accession>
<dbReference type="PANTHER" id="PTHR22916:SF67">
    <property type="entry name" value="COLANIC ACID BIOSYNTHESIS GLYCOSYL TRANSFERASE WCAE-RELATED"/>
    <property type="match status" value="1"/>
</dbReference>
<sequence>MLLKPLVSIITIVYNGADTLQKTIDSIACQSYQNIEYIIVDGGSSDGTYDIIEANKKVIAKWISEPDDGLYDAMNKGIDLATGDYLWFINSGDEIYDAETLSNLFVNNDLADIYYGDTVMIDAQGEVIGERRLQPPIKLQYTDFKKGMLVSHQSILVSTKIAEKYNTKYRFSADFEWCLVALKKAHSVVNTHLVLSRFLDGGLTKQNIVPGLKERFDIMRRYFGLGSTILHHIPIAFRFFKYVIVYKRF</sequence>
<reference evidence="2 3" key="1">
    <citation type="journal article" date="2015" name="Int. J. Syst. Evol. Microbiol.">
        <title>Carboxylicivirga linearis sp. nov., isolated from a sea cucumber culture pond.</title>
        <authorList>
            <person name="Wang F.Q."/>
            <person name="Zhou Y.X."/>
            <person name="Lin X.Z."/>
            <person name="Chen G.J."/>
            <person name="Du Z.J."/>
        </authorList>
    </citation>
    <scope>NUCLEOTIDE SEQUENCE [LARGE SCALE GENOMIC DNA]</scope>
    <source>
        <strain evidence="2 3">FB218</strain>
    </source>
</reference>
<feature type="domain" description="Glycosyltransferase 2-like" evidence="1">
    <location>
        <begin position="8"/>
        <end position="122"/>
    </location>
</feature>
<evidence type="ECO:0000313" key="3">
    <source>
        <dbReference type="Proteomes" id="UP000708576"/>
    </source>
</evidence>
<dbReference type="SUPFAM" id="SSF53448">
    <property type="entry name" value="Nucleotide-diphospho-sugar transferases"/>
    <property type="match status" value="1"/>
</dbReference>
<comment type="caution">
    <text evidence="2">The sequence shown here is derived from an EMBL/GenBank/DDBJ whole genome shotgun (WGS) entry which is preliminary data.</text>
</comment>
<dbReference type="CDD" id="cd06433">
    <property type="entry name" value="GT_2_WfgS_like"/>
    <property type="match status" value="1"/>
</dbReference>
<dbReference type="EMBL" id="JAGUCO010000006">
    <property type="protein sequence ID" value="MBS2098668.1"/>
    <property type="molecule type" value="Genomic_DNA"/>
</dbReference>
<dbReference type="Gene3D" id="3.90.550.10">
    <property type="entry name" value="Spore Coat Polysaccharide Biosynthesis Protein SpsA, Chain A"/>
    <property type="match status" value="1"/>
</dbReference>
<proteinExistence type="predicted"/>
<dbReference type="PANTHER" id="PTHR22916">
    <property type="entry name" value="GLYCOSYLTRANSFERASE"/>
    <property type="match status" value="1"/>
</dbReference>
<dbReference type="Proteomes" id="UP000708576">
    <property type="component" value="Unassembled WGS sequence"/>
</dbReference>
<keyword evidence="3" id="KW-1185">Reference proteome</keyword>
<dbReference type="Pfam" id="PF00535">
    <property type="entry name" value="Glycos_transf_2"/>
    <property type="match status" value="1"/>
</dbReference>
<gene>
    <name evidence="2" type="ORF">KEM10_10295</name>
</gene>
<dbReference type="InterPro" id="IPR001173">
    <property type="entry name" value="Glyco_trans_2-like"/>
</dbReference>
<evidence type="ECO:0000259" key="1">
    <source>
        <dbReference type="Pfam" id="PF00535"/>
    </source>
</evidence>